<keyword evidence="1" id="KW-0472">Membrane</keyword>
<name>A0A9W7AS55_9STRA</name>
<organism evidence="3 4">
    <name type="scientific">Triparma laevis f. longispina</name>
    <dbReference type="NCBI Taxonomy" id="1714387"/>
    <lineage>
        <taxon>Eukaryota</taxon>
        <taxon>Sar</taxon>
        <taxon>Stramenopiles</taxon>
        <taxon>Ochrophyta</taxon>
        <taxon>Bolidophyceae</taxon>
        <taxon>Parmales</taxon>
        <taxon>Triparmaceae</taxon>
        <taxon>Triparma</taxon>
    </lineage>
</organism>
<dbReference type="GO" id="GO:0005886">
    <property type="term" value="C:plasma membrane"/>
    <property type="evidence" value="ECO:0007669"/>
    <property type="project" value="TreeGrafter"/>
</dbReference>
<feature type="domain" description="DUF218" evidence="2">
    <location>
        <begin position="6"/>
        <end position="132"/>
    </location>
</feature>
<keyword evidence="1" id="KW-0812">Transmembrane</keyword>
<dbReference type="PANTHER" id="PTHR30336:SF20">
    <property type="entry name" value="DUF218 DOMAIN-CONTAINING PROTEIN"/>
    <property type="match status" value="1"/>
</dbReference>
<proteinExistence type="predicted"/>
<protein>
    <recommendedName>
        <fullName evidence="2">DUF218 domain-containing protein</fullName>
    </recommendedName>
</protein>
<evidence type="ECO:0000313" key="3">
    <source>
        <dbReference type="EMBL" id="GMH75000.1"/>
    </source>
</evidence>
<dbReference type="PANTHER" id="PTHR30336">
    <property type="entry name" value="INNER MEMBRANE PROTEIN, PROBABLE PERMEASE"/>
    <property type="match status" value="1"/>
</dbReference>
<evidence type="ECO:0000313" key="4">
    <source>
        <dbReference type="Proteomes" id="UP001165122"/>
    </source>
</evidence>
<keyword evidence="1" id="KW-1133">Transmembrane helix</keyword>
<dbReference type="InterPro" id="IPR014729">
    <property type="entry name" value="Rossmann-like_a/b/a_fold"/>
</dbReference>
<reference evidence="4" key="1">
    <citation type="journal article" date="2023" name="Commun. Biol.">
        <title>Genome analysis of Parmales, the sister group of diatoms, reveals the evolutionary specialization of diatoms from phago-mixotrophs to photoautotrophs.</title>
        <authorList>
            <person name="Ban H."/>
            <person name="Sato S."/>
            <person name="Yoshikawa S."/>
            <person name="Yamada K."/>
            <person name="Nakamura Y."/>
            <person name="Ichinomiya M."/>
            <person name="Sato N."/>
            <person name="Blanc-Mathieu R."/>
            <person name="Endo H."/>
            <person name="Kuwata A."/>
            <person name="Ogata H."/>
        </authorList>
    </citation>
    <scope>NUCLEOTIDE SEQUENCE [LARGE SCALE GENOMIC DNA]</scope>
    <source>
        <strain evidence="4">NIES 3700</strain>
    </source>
</reference>
<evidence type="ECO:0000256" key="1">
    <source>
        <dbReference type="SAM" id="Phobius"/>
    </source>
</evidence>
<dbReference type="Pfam" id="PF02698">
    <property type="entry name" value="DUF218"/>
    <property type="match status" value="1"/>
</dbReference>
<dbReference type="EMBL" id="BRXW01000707">
    <property type="protein sequence ID" value="GMH75000.1"/>
    <property type="molecule type" value="Genomic_DNA"/>
</dbReference>
<evidence type="ECO:0000259" key="2">
    <source>
        <dbReference type="Pfam" id="PF02698"/>
    </source>
</evidence>
<gene>
    <name evidence="3" type="ORF">TrLO_g8785</name>
</gene>
<accession>A0A9W7AS55</accession>
<dbReference type="OrthoDB" id="10055554at2759"/>
<sequence length="272" mass="29824">MSPTTAIVVLGGGPSPTLTSPLPFVLPRYLAALSLYKTSPHTSKILCLSAGTAHVQPLTSCSYPIFESTVCGHFMLSNNIPPSDVLVDTFSYDTIGNAYYARNVVENLGVRKSIIITSRFHIERSKEIFDWVWGLKSGKNSKLDLEYNSVEDIGLTDSDLAGRVEKELKGLRGFEKVKRKVEESYNNNIDAWMFTEHDLYSSEGLAKRAEGGCDYCSGYGGMTSYGGGGTCGGNESSNFSLVVFGVIIGACLSEFWKRRKFKSKNKNKNGFV</sequence>
<feature type="transmembrane region" description="Helical" evidence="1">
    <location>
        <begin position="239"/>
        <end position="256"/>
    </location>
</feature>
<dbReference type="InterPro" id="IPR051599">
    <property type="entry name" value="Cell_Envelope_Assoc"/>
</dbReference>
<keyword evidence="4" id="KW-1185">Reference proteome</keyword>
<dbReference type="AlphaFoldDB" id="A0A9W7AS55"/>
<dbReference type="CDD" id="cd06259">
    <property type="entry name" value="YdcF-like"/>
    <property type="match status" value="1"/>
</dbReference>
<dbReference type="Gene3D" id="3.40.50.620">
    <property type="entry name" value="HUPs"/>
    <property type="match status" value="1"/>
</dbReference>
<dbReference type="InterPro" id="IPR003848">
    <property type="entry name" value="DUF218"/>
</dbReference>
<dbReference type="Proteomes" id="UP001165122">
    <property type="component" value="Unassembled WGS sequence"/>
</dbReference>
<comment type="caution">
    <text evidence="3">The sequence shown here is derived from an EMBL/GenBank/DDBJ whole genome shotgun (WGS) entry which is preliminary data.</text>
</comment>